<comment type="caution">
    <text evidence="1">The sequence shown here is derived from an EMBL/GenBank/DDBJ whole genome shotgun (WGS) entry which is preliminary data.</text>
</comment>
<reference evidence="1" key="1">
    <citation type="submission" date="2023-04" db="EMBL/GenBank/DDBJ databases">
        <title>A chromosome-level genome assembly of the parasitoid wasp Eretmocerus hayati.</title>
        <authorList>
            <person name="Zhong Y."/>
            <person name="Liu S."/>
            <person name="Liu Y."/>
        </authorList>
    </citation>
    <scope>NUCLEOTIDE SEQUENCE</scope>
    <source>
        <strain evidence="1">ZJU_SS_LIU_2023</strain>
    </source>
</reference>
<organism evidence="1 2">
    <name type="scientific">Eretmocerus hayati</name>
    <dbReference type="NCBI Taxonomy" id="131215"/>
    <lineage>
        <taxon>Eukaryota</taxon>
        <taxon>Metazoa</taxon>
        <taxon>Ecdysozoa</taxon>
        <taxon>Arthropoda</taxon>
        <taxon>Hexapoda</taxon>
        <taxon>Insecta</taxon>
        <taxon>Pterygota</taxon>
        <taxon>Neoptera</taxon>
        <taxon>Endopterygota</taxon>
        <taxon>Hymenoptera</taxon>
        <taxon>Apocrita</taxon>
        <taxon>Proctotrupomorpha</taxon>
        <taxon>Chalcidoidea</taxon>
        <taxon>Aphelinidae</taxon>
        <taxon>Aphelininae</taxon>
        <taxon>Eretmocerus</taxon>
    </lineage>
</organism>
<accession>A0ACC2P3F8</accession>
<dbReference type="EMBL" id="CM056742">
    <property type="protein sequence ID" value="KAJ8677930.1"/>
    <property type="molecule type" value="Genomic_DNA"/>
</dbReference>
<protein>
    <submittedName>
        <fullName evidence="1">Uncharacterized protein</fullName>
    </submittedName>
</protein>
<proteinExistence type="predicted"/>
<sequence>MWDICEFENQTVSLVPQGWRNKNGCFWPPYKTDARINNAIATSAPPNASWRVVGIKRKLGGAATKKHSRNSNSHLRNLMLIKSIFKGKRTRYERHKKNHESDDSSDDLGEIRKTEFPKPPTRRVAPSLPGNSACTKEVPRSTNLSNTRIKESSTVKQGNLLSQELVKSNHVGRQPEYVQSSTPPIQSIQGKDMFESENSMSNVRGAGTSQQSGRPRVKNIQNVNMKLTVVRDRRDQVSNSETRQQTPPADDLSIPEDYDAERSNDTGKCDEIIQSQAELSVSINNSAQQSHDDFEGFDEYFEIKTPKEFDTFNVNLKNKMYAQRVKRYFDGFTVKDARKSTSAVLRGLIHNEVAQLYNFPGQNKKKEFQNLRSWVILRGMLTSKGFKRNEVEDAAKDFFRYAKKRVERAKNRRRERGNIRVIRFSKRFHLQCQHNRAKNIH</sequence>
<evidence type="ECO:0000313" key="2">
    <source>
        <dbReference type="Proteomes" id="UP001239111"/>
    </source>
</evidence>
<keyword evidence="2" id="KW-1185">Reference proteome</keyword>
<gene>
    <name evidence="1" type="ORF">QAD02_013717</name>
</gene>
<name>A0ACC2P3F8_9HYME</name>
<evidence type="ECO:0000313" key="1">
    <source>
        <dbReference type="EMBL" id="KAJ8677930.1"/>
    </source>
</evidence>
<dbReference type="Proteomes" id="UP001239111">
    <property type="component" value="Chromosome 2"/>
</dbReference>